<name>A0A412IDW9_9BACE</name>
<dbReference type="RefSeq" id="WP_118403173.1">
    <property type="nucleotide sequence ID" value="NZ_JADNFX010000031.1"/>
</dbReference>
<evidence type="ECO:0000313" key="4">
    <source>
        <dbReference type="EMBL" id="RGS35030.1"/>
    </source>
</evidence>
<dbReference type="InterPro" id="IPR051398">
    <property type="entry name" value="Polysacch_Deacetylase"/>
</dbReference>
<comment type="subcellular location">
    <subcellularLocation>
        <location evidence="1">Secreted</location>
    </subcellularLocation>
</comment>
<evidence type="ECO:0000259" key="3">
    <source>
        <dbReference type="PROSITE" id="PS51677"/>
    </source>
</evidence>
<proteinExistence type="predicted"/>
<evidence type="ECO:0000313" key="5">
    <source>
        <dbReference type="Proteomes" id="UP000283341"/>
    </source>
</evidence>
<comment type="caution">
    <text evidence="4">The sequence shown here is derived from an EMBL/GenBank/DDBJ whole genome shotgun (WGS) entry which is preliminary data.</text>
</comment>
<dbReference type="CDD" id="cd10918">
    <property type="entry name" value="CE4_NodB_like_5s_6s"/>
    <property type="match status" value="1"/>
</dbReference>
<sequence>MIRIVLMYHDIYTCDTTESGFQRKRDLPYKISALSFEEHVKTIKYYCENNRVSQEHVVFTFDDGGKSFSTVVAPILEKYGFKGLFFISSKFIGLENFLSEDDIIELHNHGHIIGSHAYSHKHLYKLTDAQVDNEWRISITALSKIIGEKIVYASIPNGDTSKRVLEFASKNGIKHIYTSEPTTQVKMFDGMEVIGRYVLLSDSTNEYVMSIILSKKKRLILSCKRIALKIIKSILGANYIQLKNFLFKQ</sequence>
<keyword evidence="2" id="KW-0732">Signal</keyword>
<dbReference type="EMBL" id="QRVJ01000017">
    <property type="protein sequence ID" value="RGS35030.1"/>
    <property type="molecule type" value="Genomic_DNA"/>
</dbReference>
<dbReference type="InterPro" id="IPR002509">
    <property type="entry name" value="NODB_dom"/>
</dbReference>
<evidence type="ECO:0000256" key="2">
    <source>
        <dbReference type="ARBA" id="ARBA00022729"/>
    </source>
</evidence>
<dbReference type="Gene3D" id="3.20.20.370">
    <property type="entry name" value="Glycoside hydrolase/deacetylase"/>
    <property type="match status" value="1"/>
</dbReference>
<organism evidence="4 5">
    <name type="scientific">Bacteroides cellulosilyticus</name>
    <dbReference type="NCBI Taxonomy" id="246787"/>
    <lineage>
        <taxon>Bacteria</taxon>
        <taxon>Pseudomonadati</taxon>
        <taxon>Bacteroidota</taxon>
        <taxon>Bacteroidia</taxon>
        <taxon>Bacteroidales</taxon>
        <taxon>Bacteroidaceae</taxon>
        <taxon>Bacteroides</taxon>
    </lineage>
</organism>
<dbReference type="PANTHER" id="PTHR34216">
    <property type="match status" value="1"/>
</dbReference>
<protein>
    <submittedName>
        <fullName evidence="4">Polysaccharide deacetylase family protein</fullName>
    </submittedName>
</protein>
<reference evidence="4 5" key="1">
    <citation type="submission" date="2018-08" db="EMBL/GenBank/DDBJ databases">
        <title>A genome reference for cultivated species of the human gut microbiota.</title>
        <authorList>
            <person name="Zou Y."/>
            <person name="Xue W."/>
            <person name="Luo G."/>
        </authorList>
    </citation>
    <scope>NUCLEOTIDE SEQUENCE [LARGE SCALE GENOMIC DNA]</scope>
    <source>
        <strain evidence="4 5">AF22-3AC</strain>
    </source>
</reference>
<dbReference type="GO" id="GO:0016810">
    <property type="term" value="F:hydrolase activity, acting on carbon-nitrogen (but not peptide) bonds"/>
    <property type="evidence" value="ECO:0007669"/>
    <property type="project" value="InterPro"/>
</dbReference>
<dbReference type="GO" id="GO:0005975">
    <property type="term" value="P:carbohydrate metabolic process"/>
    <property type="evidence" value="ECO:0007669"/>
    <property type="project" value="InterPro"/>
</dbReference>
<dbReference type="PANTHER" id="PTHR34216:SF3">
    <property type="entry name" value="POLY-BETA-1,6-N-ACETYL-D-GLUCOSAMINE N-DEACETYLASE"/>
    <property type="match status" value="1"/>
</dbReference>
<dbReference type="Pfam" id="PF01522">
    <property type="entry name" value="Polysacc_deac_1"/>
    <property type="match status" value="1"/>
</dbReference>
<dbReference type="GO" id="GO:0005576">
    <property type="term" value="C:extracellular region"/>
    <property type="evidence" value="ECO:0007669"/>
    <property type="project" value="UniProtKB-SubCell"/>
</dbReference>
<dbReference type="AlphaFoldDB" id="A0A412IDW9"/>
<dbReference type="SUPFAM" id="SSF88713">
    <property type="entry name" value="Glycoside hydrolase/deacetylase"/>
    <property type="match status" value="1"/>
</dbReference>
<gene>
    <name evidence="4" type="ORF">DWX97_17365</name>
</gene>
<accession>A0A412IDW9</accession>
<feature type="domain" description="NodB homology" evidence="3">
    <location>
        <begin position="55"/>
        <end position="249"/>
    </location>
</feature>
<dbReference type="InterPro" id="IPR011330">
    <property type="entry name" value="Glyco_hydro/deAcase_b/a-brl"/>
</dbReference>
<evidence type="ECO:0000256" key="1">
    <source>
        <dbReference type="ARBA" id="ARBA00004613"/>
    </source>
</evidence>
<dbReference type="PROSITE" id="PS51677">
    <property type="entry name" value="NODB"/>
    <property type="match status" value="1"/>
</dbReference>
<dbReference type="Proteomes" id="UP000283341">
    <property type="component" value="Unassembled WGS sequence"/>
</dbReference>